<dbReference type="OrthoDB" id="9811476at2"/>
<dbReference type="PANTHER" id="PTHR48078:SF11">
    <property type="entry name" value="THREONINE DEHYDRATASE, MITOCHONDRIAL"/>
    <property type="match status" value="1"/>
</dbReference>
<evidence type="ECO:0000256" key="4">
    <source>
        <dbReference type="ARBA" id="ARBA00010869"/>
    </source>
</evidence>
<name>A0A1M7Y2R0_9BACT</name>
<dbReference type="UniPathway" id="UPA00047">
    <property type="reaction ID" value="UER00054"/>
</dbReference>
<dbReference type="GO" id="GO:0006565">
    <property type="term" value="P:L-serine catabolic process"/>
    <property type="evidence" value="ECO:0007669"/>
    <property type="project" value="TreeGrafter"/>
</dbReference>
<evidence type="ECO:0000256" key="9">
    <source>
        <dbReference type="ARBA" id="ARBA00022898"/>
    </source>
</evidence>
<dbReference type="GO" id="GO:0003941">
    <property type="term" value="F:L-serine ammonia-lyase activity"/>
    <property type="evidence" value="ECO:0007669"/>
    <property type="project" value="TreeGrafter"/>
</dbReference>
<gene>
    <name evidence="13" type="primary">ilvA</name>
    <name evidence="15" type="ORF">SAMN02745220_01392</name>
</gene>
<evidence type="ECO:0000256" key="10">
    <source>
        <dbReference type="ARBA" id="ARBA00023239"/>
    </source>
</evidence>
<reference evidence="15 16" key="1">
    <citation type="submission" date="2016-12" db="EMBL/GenBank/DDBJ databases">
        <authorList>
            <person name="Song W.-J."/>
            <person name="Kurnit D.M."/>
        </authorList>
    </citation>
    <scope>NUCLEOTIDE SEQUENCE [LARGE SCALE GENOMIC DNA]</scope>
    <source>
        <strain evidence="15 16">DSM 18488</strain>
    </source>
</reference>
<dbReference type="NCBIfam" id="TIGR01124">
    <property type="entry name" value="ilvA_2Cterm"/>
    <property type="match status" value="1"/>
</dbReference>
<dbReference type="GO" id="GO:0009097">
    <property type="term" value="P:isoleucine biosynthetic process"/>
    <property type="evidence" value="ECO:0007669"/>
    <property type="project" value="UniProtKB-UniRule"/>
</dbReference>
<dbReference type="GO" id="GO:0004794">
    <property type="term" value="F:threonine deaminase activity"/>
    <property type="evidence" value="ECO:0007669"/>
    <property type="project" value="UniProtKB-UniRule"/>
</dbReference>
<dbReference type="EMBL" id="FRFE01000005">
    <property type="protein sequence ID" value="SHO46255.1"/>
    <property type="molecule type" value="Genomic_DNA"/>
</dbReference>
<dbReference type="InterPro" id="IPR001721">
    <property type="entry name" value="TD_ACT-like"/>
</dbReference>
<accession>A0A1M7Y2R0</accession>
<dbReference type="InterPro" id="IPR001926">
    <property type="entry name" value="TrpB-like_PALP"/>
</dbReference>
<dbReference type="GO" id="GO:0030170">
    <property type="term" value="F:pyridoxal phosphate binding"/>
    <property type="evidence" value="ECO:0007669"/>
    <property type="project" value="InterPro"/>
</dbReference>
<dbReference type="AlphaFoldDB" id="A0A1M7Y2R0"/>
<dbReference type="InterPro" id="IPR038110">
    <property type="entry name" value="TD_ACT-like_sf"/>
</dbReference>
<keyword evidence="11 13" id="KW-0100">Branched-chain amino acid biosynthesis</keyword>
<evidence type="ECO:0000313" key="15">
    <source>
        <dbReference type="EMBL" id="SHO46255.1"/>
    </source>
</evidence>
<dbReference type="CDD" id="cd04907">
    <property type="entry name" value="ACT_ThrD-I_2"/>
    <property type="match status" value="1"/>
</dbReference>
<dbReference type="CDD" id="cd04906">
    <property type="entry name" value="ACT_ThrD-I_1"/>
    <property type="match status" value="1"/>
</dbReference>
<evidence type="ECO:0000256" key="13">
    <source>
        <dbReference type="RuleBase" id="RU362012"/>
    </source>
</evidence>
<evidence type="ECO:0000259" key="14">
    <source>
        <dbReference type="PROSITE" id="PS51672"/>
    </source>
</evidence>
<protein>
    <recommendedName>
        <fullName evidence="13">L-threonine dehydratase</fullName>
        <ecNumber evidence="13">4.3.1.19</ecNumber>
    </recommendedName>
    <alternativeName>
        <fullName evidence="13">Threonine deaminase</fullName>
    </alternativeName>
</protein>
<dbReference type="InterPro" id="IPR050147">
    <property type="entry name" value="Ser/Thr_Dehydratase"/>
</dbReference>
<feature type="domain" description="ACT-like" evidence="14">
    <location>
        <begin position="423"/>
        <end position="494"/>
    </location>
</feature>
<evidence type="ECO:0000256" key="3">
    <source>
        <dbReference type="ARBA" id="ARBA00004810"/>
    </source>
</evidence>
<keyword evidence="8" id="KW-0677">Repeat</keyword>
<keyword evidence="16" id="KW-1185">Reference proteome</keyword>
<comment type="similarity">
    <text evidence="4 13">Belongs to the serine/threonine dehydratase family.</text>
</comment>
<proteinExistence type="inferred from homology"/>
<dbReference type="SUPFAM" id="SSF53686">
    <property type="entry name" value="Tryptophan synthase beta subunit-like PLP-dependent enzymes"/>
    <property type="match status" value="1"/>
</dbReference>
<evidence type="ECO:0000256" key="8">
    <source>
        <dbReference type="ARBA" id="ARBA00022737"/>
    </source>
</evidence>
<dbReference type="InterPro" id="IPR000634">
    <property type="entry name" value="Ser/Thr_deHydtase_PyrdxlP-BS"/>
</dbReference>
<comment type="function">
    <text evidence="12 13">Catalyzes the anaerobic formation of alpha-ketobutyrate and ammonia from threonine in a two-step reaction. The first step involved a dehydration of threonine and a production of enamine intermediates (aminocrotonate), which tautomerizes to its imine form (iminobutyrate). Both intermediates are unstable and short-lived. The second step is the nonenzymatic hydrolysis of the enamine/imine intermediates to form 2-ketobutyrate and free ammonia. In the low water environment of the cell, the second step is accelerated by RidA.</text>
</comment>
<evidence type="ECO:0000256" key="12">
    <source>
        <dbReference type="ARBA" id="ARBA00025527"/>
    </source>
</evidence>
<dbReference type="Pfam" id="PF00585">
    <property type="entry name" value="Thr_dehydrat_C"/>
    <property type="match status" value="2"/>
</dbReference>
<comment type="pathway">
    <text evidence="3 13">Amino-acid biosynthesis; L-isoleucine biosynthesis; 2-oxobutanoate from L-threonine: step 1/1.</text>
</comment>
<dbReference type="Gene3D" id="3.40.1020.10">
    <property type="entry name" value="Biosynthetic Threonine Deaminase, Domain 3"/>
    <property type="match status" value="1"/>
</dbReference>
<dbReference type="PANTHER" id="PTHR48078">
    <property type="entry name" value="THREONINE DEHYDRATASE, MITOCHONDRIAL-RELATED"/>
    <property type="match status" value="1"/>
</dbReference>
<dbReference type="InterPro" id="IPR036052">
    <property type="entry name" value="TrpB-like_PALP_sf"/>
</dbReference>
<evidence type="ECO:0000256" key="7">
    <source>
        <dbReference type="ARBA" id="ARBA00022624"/>
    </source>
</evidence>
<evidence type="ECO:0000256" key="1">
    <source>
        <dbReference type="ARBA" id="ARBA00001274"/>
    </source>
</evidence>
<dbReference type="PROSITE" id="PS51672">
    <property type="entry name" value="ACT_LIKE"/>
    <property type="match status" value="2"/>
</dbReference>
<dbReference type="FunFam" id="3.40.50.1100:FF:000008">
    <property type="entry name" value="L-threonine dehydratase"/>
    <property type="match status" value="1"/>
</dbReference>
<comment type="cofactor">
    <cofactor evidence="2 13">
        <name>pyridoxal 5'-phosphate</name>
        <dbReference type="ChEBI" id="CHEBI:597326"/>
    </cofactor>
</comment>
<dbReference type="STRING" id="1121416.SAMN02745220_01392"/>
<comment type="catalytic activity">
    <reaction evidence="1 13">
        <text>L-threonine = 2-oxobutanoate + NH4(+)</text>
        <dbReference type="Rhea" id="RHEA:22108"/>
        <dbReference type="ChEBI" id="CHEBI:16763"/>
        <dbReference type="ChEBI" id="CHEBI:28938"/>
        <dbReference type="ChEBI" id="CHEBI:57926"/>
        <dbReference type="EC" id="4.3.1.19"/>
    </reaction>
</comment>
<evidence type="ECO:0000256" key="2">
    <source>
        <dbReference type="ARBA" id="ARBA00001933"/>
    </source>
</evidence>
<dbReference type="RefSeq" id="WP_073612734.1">
    <property type="nucleotide sequence ID" value="NZ_FRFE01000005.1"/>
</dbReference>
<keyword evidence="9 13" id="KW-0663">Pyridoxal phosphate</keyword>
<evidence type="ECO:0000313" key="16">
    <source>
        <dbReference type="Proteomes" id="UP000184603"/>
    </source>
</evidence>
<dbReference type="PROSITE" id="PS00165">
    <property type="entry name" value="DEHYDRATASE_SER_THR"/>
    <property type="match status" value="1"/>
</dbReference>
<dbReference type="CDD" id="cd01562">
    <property type="entry name" value="Thr-dehyd"/>
    <property type="match status" value="1"/>
</dbReference>
<dbReference type="GO" id="GO:0006567">
    <property type="term" value="P:L-threonine catabolic process"/>
    <property type="evidence" value="ECO:0007669"/>
    <property type="project" value="TreeGrafter"/>
</dbReference>
<dbReference type="EC" id="4.3.1.19" evidence="13"/>
<dbReference type="FunFam" id="3.40.1020.10:FF:000001">
    <property type="entry name" value="L-threonine dehydratase"/>
    <property type="match status" value="1"/>
</dbReference>
<keyword evidence="7 13" id="KW-0412">Isoleucine biosynthesis</keyword>
<dbReference type="Proteomes" id="UP000184603">
    <property type="component" value="Unassembled WGS sequence"/>
</dbReference>
<organism evidence="15 16">
    <name type="scientific">Desulfopila aestuarii DSM 18488</name>
    <dbReference type="NCBI Taxonomy" id="1121416"/>
    <lineage>
        <taxon>Bacteria</taxon>
        <taxon>Pseudomonadati</taxon>
        <taxon>Thermodesulfobacteriota</taxon>
        <taxon>Desulfobulbia</taxon>
        <taxon>Desulfobulbales</taxon>
        <taxon>Desulfocapsaceae</taxon>
        <taxon>Desulfopila</taxon>
    </lineage>
</organism>
<dbReference type="SUPFAM" id="SSF55021">
    <property type="entry name" value="ACT-like"/>
    <property type="match status" value="2"/>
</dbReference>
<dbReference type="Gene3D" id="3.40.50.1100">
    <property type="match status" value="2"/>
</dbReference>
<evidence type="ECO:0000256" key="6">
    <source>
        <dbReference type="ARBA" id="ARBA00022605"/>
    </source>
</evidence>
<keyword evidence="6 13" id="KW-0028">Amino-acid biosynthesis</keyword>
<evidence type="ECO:0000256" key="11">
    <source>
        <dbReference type="ARBA" id="ARBA00023304"/>
    </source>
</evidence>
<dbReference type="InterPro" id="IPR005787">
    <property type="entry name" value="Thr_deHydtase_biosynth"/>
</dbReference>
<dbReference type="InterPro" id="IPR045865">
    <property type="entry name" value="ACT-like_dom_sf"/>
</dbReference>
<dbReference type="NCBIfam" id="NF006674">
    <property type="entry name" value="PRK09224.1"/>
    <property type="match status" value="1"/>
</dbReference>
<evidence type="ECO:0000256" key="5">
    <source>
        <dbReference type="ARBA" id="ARBA00011881"/>
    </source>
</evidence>
<keyword evidence="10 13" id="KW-0456">Lyase</keyword>
<comment type="subunit">
    <text evidence="5 13">Homotetramer.</text>
</comment>
<dbReference type="Pfam" id="PF00291">
    <property type="entry name" value="PALP"/>
    <property type="match status" value="1"/>
</dbReference>
<feature type="domain" description="ACT-like" evidence="14">
    <location>
        <begin position="328"/>
        <end position="400"/>
    </location>
</feature>
<sequence length="502" mass="55602">MRKIIRQILTSRVYEAAIETPLEEAVVLSTRLNNTILLKREDQQPVFSFKLRGAYNKIANLSDKEKNCGVIAASAGNHAQGVAFAARKLGIAALIVMPVTTPAIKVEAVRRMGAQTVLYGTNYSEAAEHVTTLIRETGMTFIHPFDDELVIAGQGTVADEILRQNPGRLDAVFVPVGGGGLISGMAAYIKMLRPEVRVIGVEPEDSDAMYQSLAAGEPITLPSVGIFADGVAVRQVGQKTFALCREFVDEIIRINTDELCGGIKAIYQATRSIVEPAGALGITGLLKYIRETGCQGKTLVAVNSGANMNFERLRYVAERTMIGDQQEALFAVTIPETPGSLKRFCRDLVGERNITEFNYRLDDRSKAHIFVGISITSKKEREIFSKELTTAGYNNLDITDNELAKTHIRYMVGGRSKEVVNERIFRFWFPETPGALVRFLDATHGQRNISLFHYRLQGGDFGRVLVGLEFPEGDDPALYERLDKLGYTYFEETDNPAYRLFL</sequence>